<keyword evidence="2" id="KW-0732">Signal</keyword>
<evidence type="ECO:0000256" key="2">
    <source>
        <dbReference type="SAM" id="SignalP"/>
    </source>
</evidence>
<gene>
    <name evidence="3" type="ORF">D9757_013336</name>
</gene>
<name>A0A8H5LHL0_9AGAR</name>
<keyword evidence="1" id="KW-1133">Transmembrane helix</keyword>
<sequence length="175" mass="19387">MKFFTVLFDLVTTTFTTPKSTSTGEISGGDFTFIAPGPSRGNISTSYLVRACGVLCRQKALYYAPGSSTQQSVTFGPYLGSGSNTLTIWIDAGIPDGSLINPILDVSAWRDFDTNYWFTVDASSTCRLIYEWYGFIQFDILNVFVFLQLISIFRMIAREAFSAASNTVRHRCSAK</sequence>
<feature type="chain" id="PRO_5034016701" evidence="2">
    <location>
        <begin position="17"/>
        <end position="175"/>
    </location>
</feature>
<feature type="transmembrane region" description="Helical" evidence="1">
    <location>
        <begin position="132"/>
        <end position="153"/>
    </location>
</feature>
<protein>
    <submittedName>
        <fullName evidence="3">Uncharacterized protein</fullName>
    </submittedName>
</protein>
<comment type="caution">
    <text evidence="3">The sequence shown here is derived from an EMBL/GenBank/DDBJ whole genome shotgun (WGS) entry which is preliminary data.</text>
</comment>
<organism evidence="3 4">
    <name type="scientific">Collybiopsis confluens</name>
    <dbReference type="NCBI Taxonomy" id="2823264"/>
    <lineage>
        <taxon>Eukaryota</taxon>
        <taxon>Fungi</taxon>
        <taxon>Dikarya</taxon>
        <taxon>Basidiomycota</taxon>
        <taxon>Agaricomycotina</taxon>
        <taxon>Agaricomycetes</taxon>
        <taxon>Agaricomycetidae</taxon>
        <taxon>Agaricales</taxon>
        <taxon>Marasmiineae</taxon>
        <taxon>Omphalotaceae</taxon>
        <taxon>Collybiopsis</taxon>
    </lineage>
</organism>
<keyword evidence="1" id="KW-0472">Membrane</keyword>
<dbReference type="Proteomes" id="UP000518752">
    <property type="component" value="Unassembled WGS sequence"/>
</dbReference>
<proteinExistence type="predicted"/>
<dbReference type="OrthoDB" id="3099018at2759"/>
<dbReference type="EMBL" id="JAACJN010000239">
    <property type="protein sequence ID" value="KAF5357427.1"/>
    <property type="molecule type" value="Genomic_DNA"/>
</dbReference>
<feature type="signal peptide" evidence="2">
    <location>
        <begin position="1"/>
        <end position="16"/>
    </location>
</feature>
<evidence type="ECO:0000313" key="4">
    <source>
        <dbReference type="Proteomes" id="UP000518752"/>
    </source>
</evidence>
<keyword evidence="1" id="KW-0812">Transmembrane</keyword>
<evidence type="ECO:0000313" key="3">
    <source>
        <dbReference type="EMBL" id="KAF5357427.1"/>
    </source>
</evidence>
<keyword evidence="4" id="KW-1185">Reference proteome</keyword>
<accession>A0A8H5LHL0</accession>
<evidence type="ECO:0000256" key="1">
    <source>
        <dbReference type="SAM" id="Phobius"/>
    </source>
</evidence>
<dbReference type="AlphaFoldDB" id="A0A8H5LHL0"/>
<reference evidence="3 4" key="1">
    <citation type="journal article" date="2020" name="ISME J.">
        <title>Uncovering the hidden diversity of litter-decomposition mechanisms in mushroom-forming fungi.</title>
        <authorList>
            <person name="Floudas D."/>
            <person name="Bentzer J."/>
            <person name="Ahren D."/>
            <person name="Johansson T."/>
            <person name="Persson P."/>
            <person name="Tunlid A."/>
        </authorList>
    </citation>
    <scope>NUCLEOTIDE SEQUENCE [LARGE SCALE GENOMIC DNA]</scope>
    <source>
        <strain evidence="3 4">CBS 406.79</strain>
    </source>
</reference>